<accession>A0A1H9BTR1</accession>
<name>A0A1H9BTR1_9LACT</name>
<reference evidence="1 2" key="1">
    <citation type="submission" date="2016-10" db="EMBL/GenBank/DDBJ databases">
        <authorList>
            <person name="de Groot N.N."/>
        </authorList>
    </citation>
    <scope>NUCLEOTIDE SEQUENCE [LARGE SCALE GENOMIC DNA]</scope>
    <source>
        <strain evidence="1 2">DSM 15695</strain>
    </source>
</reference>
<protein>
    <recommendedName>
        <fullName evidence="3">Bacteriophage holin of superfamily 6 (Holin_LLH)</fullName>
    </recommendedName>
</protein>
<evidence type="ECO:0000313" key="2">
    <source>
        <dbReference type="Proteomes" id="UP000198833"/>
    </source>
</evidence>
<evidence type="ECO:0008006" key="3">
    <source>
        <dbReference type="Google" id="ProtNLM"/>
    </source>
</evidence>
<dbReference type="RefSeq" id="WP_092570833.1">
    <property type="nucleotide sequence ID" value="NZ_CALUDV010000023.1"/>
</dbReference>
<evidence type="ECO:0000313" key="1">
    <source>
        <dbReference type="EMBL" id="SEP91718.1"/>
    </source>
</evidence>
<sequence>MELFKQMFTTHLFQTIIVGFFALGSWLANRAVNAYRQSVNNKRRQMENESEEQELLKQGVLALLRFRVNRMCMRIKEKSFMTLDEKLDLDDIYKAYELLGGNSRTHLIYEETIKRYEIKEDN</sequence>
<organism evidence="1 2">
    <name type="scientific">Ignavigranum ruoffiae</name>
    <dbReference type="NCBI Taxonomy" id="89093"/>
    <lineage>
        <taxon>Bacteria</taxon>
        <taxon>Bacillati</taxon>
        <taxon>Bacillota</taxon>
        <taxon>Bacilli</taxon>
        <taxon>Lactobacillales</taxon>
        <taxon>Aerococcaceae</taxon>
        <taxon>Ignavigranum</taxon>
    </lineage>
</organism>
<dbReference type="EMBL" id="FOEN01000003">
    <property type="protein sequence ID" value="SEP91718.1"/>
    <property type="molecule type" value="Genomic_DNA"/>
</dbReference>
<dbReference type="AlphaFoldDB" id="A0A1H9BTR1"/>
<dbReference type="STRING" id="89093.SAMN04488558_10381"/>
<proteinExistence type="predicted"/>
<dbReference type="OrthoDB" id="2051266at2"/>
<gene>
    <name evidence="1" type="ORF">SAMN04488558_10381</name>
</gene>
<keyword evidence="2" id="KW-1185">Reference proteome</keyword>
<dbReference type="Proteomes" id="UP000198833">
    <property type="component" value="Unassembled WGS sequence"/>
</dbReference>